<evidence type="ECO:0000313" key="2">
    <source>
        <dbReference type="EMBL" id="CAI5783023.1"/>
    </source>
</evidence>
<name>A0AA35PF31_9SAUR</name>
<feature type="signal peptide" evidence="1">
    <location>
        <begin position="1"/>
        <end position="17"/>
    </location>
</feature>
<dbReference type="Proteomes" id="UP001178461">
    <property type="component" value="Chromosome 8"/>
</dbReference>
<protein>
    <submittedName>
        <fullName evidence="2">Uncharacterized protein</fullName>
    </submittedName>
</protein>
<evidence type="ECO:0000313" key="3">
    <source>
        <dbReference type="Proteomes" id="UP001178461"/>
    </source>
</evidence>
<keyword evidence="3" id="KW-1185">Reference proteome</keyword>
<reference evidence="2" key="1">
    <citation type="submission" date="2022-12" db="EMBL/GenBank/DDBJ databases">
        <authorList>
            <person name="Alioto T."/>
            <person name="Alioto T."/>
            <person name="Gomez Garrido J."/>
        </authorList>
    </citation>
    <scope>NUCLEOTIDE SEQUENCE</scope>
</reference>
<dbReference type="AlphaFoldDB" id="A0AA35PF31"/>
<sequence length="139" mass="15630">MLLLLSSELWLLGYVSSASLRLGSEAANFHWNPWQPWVCMCDLHKQARIRHFVVWAMNITLDLKASEFWQEKPCNLDDCVTCSAVECPGSGERSGFVPQFRGLSSPKPHEVEIPLPVHLEFPSYDSLPVVDDTGENGQS</sequence>
<accession>A0AA35PF31</accession>
<dbReference type="EMBL" id="OX395133">
    <property type="protein sequence ID" value="CAI5783023.1"/>
    <property type="molecule type" value="Genomic_DNA"/>
</dbReference>
<gene>
    <name evidence="2" type="ORF">PODLI_1B025897</name>
</gene>
<evidence type="ECO:0000256" key="1">
    <source>
        <dbReference type="SAM" id="SignalP"/>
    </source>
</evidence>
<feature type="chain" id="PRO_5041285131" evidence="1">
    <location>
        <begin position="18"/>
        <end position="139"/>
    </location>
</feature>
<proteinExistence type="predicted"/>
<keyword evidence="1" id="KW-0732">Signal</keyword>
<organism evidence="2 3">
    <name type="scientific">Podarcis lilfordi</name>
    <name type="common">Lilford's wall lizard</name>
    <dbReference type="NCBI Taxonomy" id="74358"/>
    <lineage>
        <taxon>Eukaryota</taxon>
        <taxon>Metazoa</taxon>
        <taxon>Chordata</taxon>
        <taxon>Craniata</taxon>
        <taxon>Vertebrata</taxon>
        <taxon>Euteleostomi</taxon>
        <taxon>Lepidosauria</taxon>
        <taxon>Squamata</taxon>
        <taxon>Bifurcata</taxon>
        <taxon>Unidentata</taxon>
        <taxon>Episquamata</taxon>
        <taxon>Laterata</taxon>
        <taxon>Lacertibaenia</taxon>
        <taxon>Lacertidae</taxon>
        <taxon>Podarcis</taxon>
    </lineage>
</organism>